<evidence type="ECO:0000256" key="1">
    <source>
        <dbReference type="SAM" id="Phobius"/>
    </source>
</evidence>
<dbReference type="AlphaFoldDB" id="A0A939NFZ8"/>
<evidence type="ECO:0000313" key="2">
    <source>
        <dbReference type="EMBL" id="MBO1919841.1"/>
    </source>
</evidence>
<accession>A0A939NFZ8</accession>
<feature type="transmembrane region" description="Helical" evidence="1">
    <location>
        <begin position="12"/>
        <end position="41"/>
    </location>
</feature>
<sequence length="107" mass="11994">MMFIRRQNRLKFPLINLAILNPYFTGGTIVAITTSFILMGFEYILSQRLQLVLGLTPLNGLTIMMMALASLVGAILIGIILTKFGTLKLQWVTHFIGISSFYCFTCI</sequence>
<proteinExistence type="predicted"/>
<keyword evidence="1" id="KW-1133">Transmembrane helix</keyword>
<protein>
    <submittedName>
        <fullName evidence="2">Uncharacterized protein</fullName>
    </submittedName>
</protein>
<dbReference type="EMBL" id="JAGETT010000010">
    <property type="protein sequence ID" value="MBO1919841.1"/>
    <property type="molecule type" value="Genomic_DNA"/>
</dbReference>
<feature type="transmembrane region" description="Helical" evidence="1">
    <location>
        <begin position="61"/>
        <end position="81"/>
    </location>
</feature>
<dbReference type="InterPro" id="IPR036259">
    <property type="entry name" value="MFS_trans_sf"/>
</dbReference>
<keyword evidence="1" id="KW-0812">Transmembrane</keyword>
<reference evidence="2" key="1">
    <citation type="submission" date="2021-03" db="EMBL/GenBank/DDBJ databases">
        <title>Molecular epidemiology and mechanisms of colistin and carbapenem resistance in Enterobacteriaceae from clinical isolates, the environment and porcine samples in Pretoria, South Africa.</title>
        <authorList>
            <person name="Bogoshi D."/>
            <person name="Mbelle N.M."/>
            <person name="Naidoo V."/>
            <person name="Osei Sekyere J."/>
        </authorList>
    </citation>
    <scope>NUCLEOTIDE SEQUENCE</scope>
    <source>
        <strain evidence="2">ESB009</strain>
    </source>
</reference>
<dbReference type="SUPFAM" id="SSF103473">
    <property type="entry name" value="MFS general substrate transporter"/>
    <property type="match status" value="1"/>
</dbReference>
<organism evidence="2">
    <name type="scientific">Staphylococcus xylosus</name>
    <dbReference type="NCBI Taxonomy" id="1288"/>
    <lineage>
        <taxon>Bacteria</taxon>
        <taxon>Bacillati</taxon>
        <taxon>Bacillota</taxon>
        <taxon>Bacilli</taxon>
        <taxon>Bacillales</taxon>
        <taxon>Staphylococcaceae</taxon>
        <taxon>Staphylococcus</taxon>
    </lineage>
</organism>
<name>A0A939NFZ8_STAXY</name>
<comment type="caution">
    <text evidence="2">The sequence shown here is derived from an EMBL/GenBank/DDBJ whole genome shotgun (WGS) entry which is preliminary data.</text>
</comment>
<keyword evidence="1" id="KW-0472">Membrane</keyword>
<gene>
    <name evidence="2" type="ORF">J4710_02910</name>
</gene>